<feature type="compositionally biased region" description="Acidic residues" evidence="1">
    <location>
        <begin position="20"/>
        <end position="30"/>
    </location>
</feature>
<evidence type="ECO:0000313" key="2">
    <source>
        <dbReference type="EMBL" id="QNE37993.1"/>
    </source>
</evidence>
<keyword evidence="2" id="KW-0614">Plasmid</keyword>
<name>A0A7G6YHM8_9MICO</name>
<gene>
    <name evidence="2" type="ORF">F1C12_22175</name>
</gene>
<dbReference type="KEGG" id="lse:F1C12_22175"/>
<dbReference type="Proteomes" id="UP000515511">
    <property type="component" value="Plasmid unnamed2"/>
</dbReference>
<sequence length="30" mass="3333">MNRETEQIENIGGYAVPVDPMDEMGCDSCQ</sequence>
<organism evidence="2 3">
    <name type="scientific">Leifsonia shinshuensis</name>
    <dbReference type="NCBI Taxonomy" id="150026"/>
    <lineage>
        <taxon>Bacteria</taxon>
        <taxon>Bacillati</taxon>
        <taxon>Actinomycetota</taxon>
        <taxon>Actinomycetes</taxon>
        <taxon>Micrococcales</taxon>
        <taxon>Microbacteriaceae</taxon>
        <taxon>Leifsonia</taxon>
    </lineage>
</organism>
<protein>
    <submittedName>
        <fullName evidence="2">Ribonucleotide-diphosphate reductase subunit beta</fullName>
    </submittedName>
</protein>
<feature type="region of interest" description="Disordered" evidence="1">
    <location>
        <begin position="1"/>
        <end position="30"/>
    </location>
</feature>
<proteinExistence type="predicted"/>
<evidence type="ECO:0000256" key="1">
    <source>
        <dbReference type="SAM" id="MobiDB-lite"/>
    </source>
</evidence>
<reference evidence="3" key="1">
    <citation type="submission" date="2019-09" db="EMBL/GenBank/DDBJ databases">
        <title>Antimicrobial potential of Antarctic Bacteria.</title>
        <authorList>
            <person name="Benaud N."/>
            <person name="Edwards R.J."/>
            <person name="Ferrari B.C."/>
        </authorList>
    </citation>
    <scope>NUCLEOTIDE SEQUENCE [LARGE SCALE GENOMIC DNA]</scope>
    <source>
        <strain evidence="3">INR9</strain>
        <plasmid evidence="3">unnamed2</plasmid>
    </source>
</reference>
<dbReference type="AlphaFoldDB" id="A0A7G6YHM8"/>
<dbReference type="EMBL" id="CP043643">
    <property type="protein sequence ID" value="QNE37993.1"/>
    <property type="molecule type" value="Genomic_DNA"/>
</dbReference>
<accession>A0A7G6YHM8</accession>
<geneLocation type="plasmid" evidence="2 3">
    <name>unnamed2</name>
</geneLocation>
<evidence type="ECO:0000313" key="3">
    <source>
        <dbReference type="Proteomes" id="UP000515511"/>
    </source>
</evidence>